<keyword evidence="2" id="KW-1185">Reference proteome</keyword>
<dbReference type="InterPro" id="IPR049012">
    <property type="entry name" value="Mutator_transp_dom"/>
</dbReference>
<proteinExistence type="predicted"/>
<evidence type="ECO:0000259" key="1">
    <source>
        <dbReference type="Pfam" id="PF20700"/>
    </source>
</evidence>
<name>A0ABM1DQ39_PRICU</name>
<dbReference type="RefSeq" id="XP_014662060.1">
    <property type="nucleotide sequence ID" value="XM_014806574.1"/>
</dbReference>
<protein>
    <submittedName>
        <fullName evidence="3">Uncharacterized protein LOC106805096</fullName>
    </submittedName>
</protein>
<gene>
    <name evidence="3" type="primary">LOC106805096</name>
</gene>
<dbReference type="GeneID" id="106805096"/>
<evidence type="ECO:0000313" key="2">
    <source>
        <dbReference type="Proteomes" id="UP000695022"/>
    </source>
</evidence>
<feature type="domain" description="Mutator-like transposase" evidence="1">
    <location>
        <begin position="36"/>
        <end position="234"/>
    </location>
</feature>
<organism evidence="2 3">
    <name type="scientific">Priapulus caudatus</name>
    <name type="common">Priapulid worm</name>
    <dbReference type="NCBI Taxonomy" id="37621"/>
    <lineage>
        <taxon>Eukaryota</taxon>
        <taxon>Metazoa</taxon>
        <taxon>Ecdysozoa</taxon>
        <taxon>Scalidophora</taxon>
        <taxon>Priapulida</taxon>
        <taxon>Priapulimorpha</taxon>
        <taxon>Priapulimorphida</taxon>
        <taxon>Priapulidae</taxon>
        <taxon>Priapulus</taxon>
    </lineage>
</organism>
<reference evidence="3" key="1">
    <citation type="submission" date="2025-08" db="UniProtKB">
        <authorList>
            <consortium name="RefSeq"/>
        </authorList>
    </citation>
    <scope>IDENTIFICATION</scope>
</reference>
<dbReference type="Proteomes" id="UP000695022">
    <property type="component" value="Unplaced"/>
</dbReference>
<evidence type="ECO:0000313" key="3">
    <source>
        <dbReference type="RefSeq" id="XP_014662060.1"/>
    </source>
</evidence>
<dbReference type="Pfam" id="PF20700">
    <property type="entry name" value="Mutator"/>
    <property type="match status" value="1"/>
</dbReference>
<sequence length="243" mass="27040">MLMVEMEAPRSCARSQLAAASADPFAMQQRSDRDEMRLVHLTKVENLWNSAIREHRTEEYASHCPEPDLKMCDEEQRGLCWKMRLRCRNCDYASTKCKLYDDIPSSGRGAKAAAPNRGVHLGLQDTTIGPTKLRLLVASTNMPPPSRSGLQKNAATVSAETVQLTETDMSDLRKALKTINDLRGLDKESPINIQMDVRYNAISIASRHKMGQSALQAIGLAIEDHTDDHKIIGMYICKISSAP</sequence>
<accession>A0ABM1DQ39</accession>